<reference evidence="1" key="2">
    <citation type="submission" date="2020-05" db="UniProtKB">
        <authorList>
            <consortium name="EnsemblMetazoa"/>
        </authorList>
    </citation>
    <scope>IDENTIFICATION</scope>
    <source>
        <strain evidence="1">IAEA</strain>
    </source>
</reference>
<dbReference type="EnsemblMetazoa" id="GBRI038714-RA">
    <property type="protein sequence ID" value="GBRI038714-PA"/>
    <property type="gene ID" value="GBRI038714"/>
</dbReference>
<keyword evidence="2" id="KW-1185">Reference proteome</keyword>
<dbReference type="VEuPathDB" id="VectorBase:GBRI038714"/>
<evidence type="ECO:0000313" key="2">
    <source>
        <dbReference type="Proteomes" id="UP000091820"/>
    </source>
</evidence>
<name>A0A1A9WZN4_9MUSC</name>
<protein>
    <submittedName>
        <fullName evidence="1">Uncharacterized protein</fullName>
    </submittedName>
</protein>
<sequence length="103" mass="11931">MIKVIFCMILYFCDNNNPQQVLGAAKSRAYHRIIDVEEKTMENFMNKKINTQNTLSFNRNRDYKTKYSFIAFEVCPCNGPVTTISAIRIYFLLLKKNGLLPGP</sequence>
<evidence type="ECO:0000313" key="1">
    <source>
        <dbReference type="EnsemblMetazoa" id="GBRI038714-PA"/>
    </source>
</evidence>
<dbReference type="AlphaFoldDB" id="A0A1A9WZN4"/>
<accession>A0A1A9WZN4</accession>
<proteinExistence type="predicted"/>
<reference evidence="2" key="1">
    <citation type="submission" date="2014-03" db="EMBL/GenBank/DDBJ databases">
        <authorList>
            <person name="Aksoy S."/>
            <person name="Warren W."/>
            <person name="Wilson R.K."/>
        </authorList>
    </citation>
    <scope>NUCLEOTIDE SEQUENCE [LARGE SCALE GENOMIC DNA]</scope>
    <source>
        <strain evidence="2">IAEA</strain>
    </source>
</reference>
<dbReference type="Proteomes" id="UP000091820">
    <property type="component" value="Unassembled WGS sequence"/>
</dbReference>
<organism evidence="1 2">
    <name type="scientific">Glossina brevipalpis</name>
    <dbReference type="NCBI Taxonomy" id="37001"/>
    <lineage>
        <taxon>Eukaryota</taxon>
        <taxon>Metazoa</taxon>
        <taxon>Ecdysozoa</taxon>
        <taxon>Arthropoda</taxon>
        <taxon>Hexapoda</taxon>
        <taxon>Insecta</taxon>
        <taxon>Pterygota</taxon>
        <taxon>Neoptera</taxon>
        <taxon>Endopterygota</taxon>
        <taxon>Diptera</taxon>
        <taxon>Brachycera</taxon>
        <taxon>Muscomorpha</taxon>
        <taxon>Hippoboscoidea</taxon>
        <taxon>Glossinidae</taxon>
        <taxon>Glossina</taxon>
    </lineage>
</organism>